<keyword evidence="8" id="KW-1185">Reference proteome</keyword>
<dbReference type="CDD" id="cd16449">
    <property type="entry name" value="RING-HC"/>
    <property type="match status" value="1"/>
</dbReference>
<evidence type="ECO:0000256" key="3">
    <source>
        <dbReference type="ARBA" id="ARBA00022833"/>
    </source>
</evidence>
<feature type="non-terminal residue" evidence="7">
    <location>
        <position position="683"/>
    </location>
</feature>
<gene>
    <name evidence="7" type="ORF">F5878DRAFT_647479</name>
</gene>
<dbReference type="Proteomes" id="UP001163846">
    <property type="component" value="Unassembled WGS sequence"/>
</dbReference>
<feature type="domain" description="RING-type" evidence="6">
    <location>
        <begin position="300"/>
        <end position="343"/>
    </location>
</feature>
<feature type="compositionally biased region" description="Low complexity" evidence="5">
    <location>
        <begin position="417"/>
        <end position="462"/>
    </location>
</feature>
<feature type="region of interest" description="Disordered" evidence="5">
    <location>
        <begin position="1"/>
        <end position="65"/>
    </location>
</feature>
<reference evidence="7" key="1">
    <citation type="submission" date="2022-08" db="EMBL/GenBank/DDBJ databases">
        <authorList>
            <consortium name="DOE Joint Genome Institute"/>
            <person name="Min B."/>
            <person name="Riley R."/>
            <person name="Sierra-Patev S."/>
            <person name="Naranjo-Ortiz M."/>
            <person name="Looney B."/>
            <person name="Konkel Z."/>
            <person name="Slot J.C."/>
            <person name="Sakamoto Y."/>
            <person name="Steenwyk J.L."/>
            <person name="Rokas A."/>
            <person name="Carro J."/>
            <person name="Camarero S."/>
            <person name="Ferreira P."/>
            <person name="Molpeceres G."/>
            <person name="Ruiz-Duenas F.J."/>
            <person name="Serrano A."/>
            <person name="Henrissat B."/>
            <person name="Drula E."/>
            <person name="Hughes K.W."/>
            <person name="Mata J.L."/>
            <person name="Ishikawa N.K."/>
            <person name="Vargas-Isla R."/>
            <person name="Ushijima S."/>
            <person name="Smith C.A."/>
            <person name="Ahrendt S."/>
            <person name="Andreopoulos W."/>
            <person name="He G."/>
            <person name="Labutti K."/>
            <person name="Lipzen A."/>
            <person name="Ng V."/>
            <person name="Sandor L."/>
            <person name="Barry K."/>
            <person name="Martinez A.T."/>
            <person name="Xiao Y."/>
            <person name="Gibbons J.G."/>
            <person name="Terashima K."/>
            <person name="Hibbett D.S."/>
            <person name="Grigoriev I.V."/>
        </authorList>
    </citation>
    <scope>NUCLEOTIDE SEQUENCE</scope>
    <source>
        <strain evidence="7">TFB9207</strain>
    </source>
</reference>
<evidence type="ECO:0000259" key="6">
    <source>
        <dbReference type="PROSITE" id="PS50089"/>
    </source>
</evidence>
<evidence type="ECO:0000313" key="8">
    <source>
        <dbReference type="Proteomes" id="UP001163846"/>
    </source>
</evidence>
<name>A0AA38NVY4_9AGAR</name>
<dbReference type="Gene3D" id="3.30.40.10">
    <property type="entry name" value="Zinc/RING finger domain, C3HC4 (zinc finger)"/>
    <property type="match status" value="1"/>
</dbReference>
<keyword evidence="1" id="KW-0479">Metal-binding</keyword>
<organism evidence="7 8">
    <name type="scientific">Lentinula raphanica</name>
    <dbReference type="NCBI Taxonomy" id="153919"/>
    <lineage>
        <taxon>Eukaryota</taxon>
        <taxon>Fungi</taxon>
        <taxon>Dikarya</taxon>
        <taxon>Basidiomycota</taxon>
        <taxon>Agaricomycotina</taxon>
        <taxon>Agaricomycetes</taxon>
        <taxon>Agaricomycetidae</taxon>
        <taxon>Agaricales</taxon>
        <taxon>Marasmiineae</taxon>
        <taxon>Omphalotaceae</taxon>
        <taxon>Lentinula</taxon>
    </lineage>
</organism>
<dbReference type="SUPFAM" id="SSF57850">
    <property type="entry name" value="RING/U-box"/>
    <property type="match status" value="1"/>
</dbReference>
<keyword evidence="3" id="KW-0862">Zinc</keyword>
<dbReference type="InterPro" id="IPR013083">
    <property type="entry name" value="Znf_RING/FYVE/PHD"/>
</dbReference>
<evidence type="ECO:0000313" key="7">
    <source>
        <dbReference type="EMBL" id="KAJ3831620.1"/>
    </source>
</evidence>
<feature type="region of interest" description="Disordered" evidence="5">
    <location>
        <begin position="409"/>
        <end position="493"/>
    </location>
</feature>
<dbReference type="AlphaFoldDB" id="A0AA38NVY4"/>
<feature type="compositionally biased region" description="Polar residues" evidence="5">
    <location>
        <begin position="49"/>
        <end position="58"/>
    </location>
</feature>
<dbReference type="PROSITE" id="PS00518">
    <property type="entry name" value="ZF_RING_1"/>
    <property type="match status" value="1"/>
</dbReference>
<evidence type="ECO:0000256" key="1">
    <source>
        <dbReference type="ARBA" id="ARBA00022723"/>
    </source>
</evidence>
<proteinExistence type="predicted"/>
<comment type="caution">
    <text evidence="7">The sequence shown here is derived from an EMBL/GenBank/DDBJ whole genome shotgun (WGS) entry which is preliminary data.</text>
</comment>
<dbReference type="SMART" id="SM00184">
    <property type="entry name" value="RING"/>
    <property type="match status" value="1"/>
</dbReference>
<evidence type="ECO:0000256" key="5">
    <source>
        <dbReference type="SAM" id="MobiDB-lite"/>
    </source>
</evidence>
<evidence type="ECO:0000256" key="4">
    <source>
        <dbReference type="PROSITE-ProRule" id="PRU00175"/>
    </source>
</evidence>
<evidence type="ECO:0000256" key="2">
    <source>
        <dbReference type="ARBA" id="ARBA00022771"/>
    </source>
</evidence>
<accession>A0AA38NVY4</accession>
<keyword evidence="2 4" id="KW-0863">Zinc-finger</keyword>
<dbReference type="GO" id="GO:0008270">
    <property type="term" value="F:zinc ion binding"/>
    <property type="evidence" value="ECO:0007669"/>
    <property type="project" value="UniProtKB-KW"/>
</dbReference>
<protein>
    <recommendedName>
        <fullName evidence="6">RING-type domain-containing protein</fullName>
    </recommendedName>
</protein>
<dbReference type="InterPro" id="IPR001841">
    <property type="entry name" value="Znf_RING"/>
</dbReference>
<dbReference type="PROSITE" id="PS50089">
    <property type="entry name" value="ZF_RING_2"/>
    <property type="match status" value="1"/>
</dbReference>
<feature type="compositionally biased region" description="Basic and acidic residues" evidence="5">
    <location>
        <begin position="15"/>
        <end position="30"/>
    </location>
</feature>
<dbReference type="InterPro" id="IPR017907">
    <property type="entry name" value="Znf_RING_CS"/>
</dbReference>
<sequence length="683" mass="74334">MAPERSPRPSRRRTQRQESRRRTQRQESPRRVSMRLRSMKDTQRLDATLPSNSASNAPTGVATKGQGRIFNNDLARHLPHEPLASNSTNNSPTPVFIASTVQGTGRIDVSGGDGSHTAAARKDHVFKDGFKRDPSLEFQNYASGSVFSGDVSGLGSGLHPEPLVPHASISIPAVSIPTVNASTPTADVSIPKLNASIPKPDVSIPKPDVTTPFPDDTISKPDASVLTLPPKPLVPQEIPTSDFLIEIMERKSFTSKRLFDEQQANIKFIEEYVEILAQQCEDNEEILRLKQFMDKLEHTCLSCHDLAWNPHILACGHTVCLQCISNARRQYIRTGNFCSCPTCGFPVCRQPIPSLTVSAAVESLFSSSQVLQSSSTCGLETMSKKRKGFEEIFQCDIRAGRKIRNLQSYTPSNLVGPSQHSSSSHQHPSSSQQHPSSSQQHPSSQHLPSPSSSQQQPSSSQQTDASVHVPPPSPGNLVDGSRTPGYSTSHPAGVMAPLLSQNVRRPLVAAESSSNSPSLGAGNVDHGLTVMASTILNRDIDFSRPAGTITLADLDQLAVLAEDAVMQQADFMDNHGLSTIFDGRQNRTITQASQRLQSLSQSAQSHLALLQNLSSISDPSNIQKTLLDAEQAIAAIGAHLVKRQRKELQTEVDEVRLVVRNVENSLKGWRVLHPDNSPMKLDN</sequence>
<dbReference type="EMBL" id="MU807339">
    <property type="protein sequence ID" value="KAJ3831620.1"/>
    <property type="molecule type" value="Genomic_DNA"/>
</dbReference>